<name>A0ABW0I2B9_9BACL</name>
<evidence type="ECO:0000256" key="5">
    <source>
        <dbReference type="ARBA" id="ARBA00022989"/>
    </source>
</evidence>
<feature type="transmembrane region" description="Helical" evidence="7">
    <location>
        <begin position="107"/>
        <end position="129"/>
    </location>
</feature>
<dbReference type="InterPro" id="IPR036259">
    <property type="entry name" value="MFS_trans_sf"/>
</dbReference>
<evidence type="ECO:0000256" key="6">
    <source>
        <dbReference type="ARBA" id="ARBA00023136"/>
    </source>
</evidence>
<evidence type="ECO:0000256" key="4">
    <source>
        <dbReference type="ARBA" id="ARBA00022692"/>
    </source>
</evidence>
<accession>A0ABW0I2B9</accession>
<reference evidence="10" key="1">
    <citation type="journal article" date="2019" name="Int. J. Syst. Evol. Microbiol.">
        <title>The Global Catalogue of Microorganisms (GCM) 10K type strain sequencing project: providing services to taxonomists for standard genome sequencing and annotation.</title>
        <authorList>
            <consortium name="The Broad Institute Genomics Platform"/>
            <consortium name="The Broad Institute Genome Sequencing Center for Infectious Disease"/>
            <person name="Wu L."/>
            <person name="Ma J."/>
        </authorList>
    </citation>
    <scope>NUCLEOTIDE SEQUENCE [LARGE SCALE GENOMIC DNA]</scope>
    <source>
        <strain evidence="10">CGMCC 1.18575</strain>
    </source>
</reference>
<feature type="transmembrane region" description="Helical" evidence="7">
    <location>
        <begin position="170"/>
        <end position="188"/>
    </location>
</feature>
<dbReference type="PANTHER" id="PTHR43414">
    <property type="entry name" value="MULTIDRUG RESISTANCE PROTEIN MDTG"/>
    <property type="match status" value="1"/>
</dbReference>
<feature type="transmembrane region" description="Helical" evidence="7">
    <location>
        <begin position="378"/>
        <end position="397"/>
    </location>
</feature>
<dbReference type="InterPro" id="IPR011701">
    <property type="entry name" value="MFS"/>
</dbReference>
<comment type="subcellular location">
    <subcellularLocation>
        <location evidence="1">Cell membrane</location>
        <topology evidence="1">Multi-pass membrane protein</topology>
    </subcellularLocation>
</comment>
<dbReference type="EMBL" id="JBHSMI010000029">
    <property type="protein sequence ID" value="MFC5405442.1"/>
    <property type="molecule type" value="Genomic_DNA"/>
</dbReference>
<comment type="caution">
    <text evidence="9">The sequence shown here is derived from an EMBL/GenBank/DDBJ whole genome shotgun (WGS) entry which is preliminary data.</text>
</comment>
<feature type="transmembrane region" description="Helical" evidence="7">
    <location>
        <begin position="21"/>
        <end position="43"/>
    </location>
</feature>
<evidence type="ECO:0000256" key="2">
    <source>
        <dbReference type="ARBA" id="ARBA00022448"/>
    </source>
</evidence>
<keyword evidence="6 7" id="KW-0472">Membrane</keyword>
<dbReference type="CDD" id="cd17329">
    <property type="entry name" value="MFS_MdtH_MDR_like"/>
    <property type="match status" value="1"/>
</dbReference>
<feature type="domain" description="Major facilitator superfamily (MFS) profile" evidence="8">
    <location>
        <begin position="16"/>
        <end position="401"/>
    </location>
</feature>
<protein>
    <submittedName>
        <fullName evidence="9">MDR family MFS transporter</fullName>
    </submittedName>
</protein>
<dbReference type="PANTHER" id="PTHR43414:SF1">
    <property type="entry name" value="PEPTIDE PERMEASE"/>
    <property type="match status" value="1"/>
</dbReference>
<proteinExistence type="predicted"/>
<feature type="transmembrane region" description="Helical" evidence="7">
    <location>
        <begin position="284"/>
        <end position="303"/>
    </location>
</feature>
<sequence length="406" mass="44434">MEKRWLTSVFGRYDSGIWIRVLGVALTTITGFMIRPFLVLYLYDKLASSVILPMLIVGLQPLCGLFVNWFGGGWSDRFGRKPLMMIALALQMLCMVGYVFAEEAWHYALISIVNGIGFALYMPAANAQMTDMVTANKRAEIFALLHTAFNVGAAVGPVLGLLMFSWNPSAVFLLSALSYVAYMLLVWLKLPETAPLKVGGKAVSHAALSSSRTKFSWKQHRTLVTLTLFSLPVGLLYAQVESTFPLHLQTNFEHFKTVLAAILAFNGLMVIALQIWIAKKTEAMASSVLIGCSYGVFALVAIGYGYTNVVVLLFLVEFAFTIGEMVNGPHMQKAVSLLAPEEQRGFYFSVYGSSQMLSRGLGPIAGGAILVWANGETLFTMLAVLLLLAGFGQYKVLKRVAVAMSD</sequence>
<evidence type="ECO:0000256" key="3">
    <source>
        <dbReference type="ARBA" id="ARBA00022475"/>
    </source>
</evidence>
<evidence type="ECO:0000256" key="7">
    <source>
        <dbReference type="SAM" id="Phobius"/>
    </source>
</evidence>
<feature type="transmembrane region" description="Helical" evidence="7">
    <location>
        <begin position="222"/>
        <end position="238"/>
    </location>
</feature>
<keyword evidence="4 7" id="KW-0812">Transmembrane</keyword>
<dbReference type="PROSITE" id="PS50850">
    <property type="entry name" value="MFS"/>
    <property type="match status" value="1"/>
</dbReference>
<evidence type="ECO:0000313" key="10">
    <source>
        <dbReference type="Proteomes" id="UP001596113"/>
    </source>
</evidence>
<keyword evidence="5 7" id="KW-1133">Transmembrane helix</keyword>
<evidence type="ECO:0000256" key="1">
    <source>
        <dbReference type="ARBA" id="ARBA00004651"/>
    </source>
</evidence>
<dbReference type="InterPro" id="IPR005829">
    <property type="entry name" value="Sugar_transporter_CS"/>
</dbReference>
<feature type="transmembrane region" description="Helical" evidence="7">
    <location>
        <begin position="141"/>
        <end position="164"/>
    </location>
</feature>
<dbReference type="PROSITE" id="PS00216">
    <property type="entry name" value="SUGAR_TRANSPORT_1"/>
    <property type="match status" value="1"/>
</dbReference>
<gene>
    <name evidence="9" type="ORF">ACFPOF_22090</name>
</gene>
<evidence type="ECO:0000259" key="8">
    <source>
        <dbReference type="PROSITE" id="PS50850"/>
    </source>
</evidence>
<dbReference type="Gene3D" id="1.20.1250.20">
    <property type="entry name" value="MFS general substrate transporter like domains"/>
    <property type="match status" value="1"/>
</dbReference>
<dbReference type="RefSeq" id="WP_378136676.1">
    <property type="nucleotide sequence ID" value="NZ_JBHSMI010000029.1"/>
</dbReference>
<evidence type="ECO:0000313" key="9">
    <source>
        <dbReference type="EMBL" id="MFC5405442.1"/>
    </source>
</evidence>
<dbReference type="SUPFAM" id="SSF103473">
    <property type="entry name" value="MFS general substrate transporter"/>
    <property type="match status" value="1"/>
</dbReference>
<feature type="transmembrane region" description="Helical" evidence="7">
    <location>
        <begin position="83"/>
        <end position="101"/>
    </location>
</feature>
<keyword evidence="2" id="KW-0813">Transport</keyword>
<feature type="transmembrane region" description="Helical" evidence="7">
    <location>
        <begin position="258"/>
        <end position="277"/>
    </location>
</feature>
<dbReference type="Pfam" id="PF07690">
    <property type="entry name" value="MFS_1"/>
    <property type="match status" value="1"/>
</dbReference>
<feature type="transmembrane region" description="Helical" evidence="7">
    <location>
        <begin position="49"/>
        <end position="71"/>
    </location>
</feature>
<dbReference type="Proteomes" id="UP001596113">
    <property type="component" value="Unassembled WGS sequence"/>
</dbReference>
<keyword evidence="3" id="KW-1003">Cell membrane</keyword>
<dbReference type="InterPro" id="IPR020846">
    <property type="entry name" value="MFS_dom"/>
</dbReference>
<organism evidence="9 10">
    <name type="scientific">Cohnella soli</name>
    <dbReference type="NCBI Taxonomy" id="425005"/>
    <lineage>
        <taxon>Bacteria</taxon>
        <taxon>Bacillati</taxon>
        <taxon>Bacillota</taxon>
        <taxon>Bacilli</taxon>
        <taxon>Bacillales</taxon>
        <taxon>Paenibacillaceae</taxon>
        <taxon>Cohnella</taxon>
    </lineage>
</organism>
<keyword evidence="10" id="KW-1185">Reference proteome</keyword>